<proteinExistence type="predicted"/>
<evidence type="ECO:0000256" key="1">
    <source>
        <dbReference type="ARBA" id="ARBA00004448"/>
    </source>
</evidence>
<keyword evidence="4" id="KW-1133">Transmembrane helix</keyword>
<sequence length="241" mass="26096">MTLVKGVPGRVDPDTGEISGRYPFGEVFRPEEQTNWMGFKSTPNEPGTWGYTLEDWDSSGIAERTAVGVGLGVCVALAQTSIDAKWDLSVVRNYVGKVDPSDPLPVRQAMQKAELAPPEDPRLKLPPPIGRGNMGKYTGRMLVTYATAGAMYAIGDYTAQTLRGKNDQWNAMWGGFAMGLVAGVPKMSPMRSVLSGIFLGGISLLCRYEAMPASAFPPEQPWVVHPKVSIYGGPTREAIEE</sequence>
<keyword evidence="3" id="KW-0999">Mitochondrion inner membrane</keyword>
<dbReference type="InterPro" id="IPR039205">
    <property type="entry name" value="NDUFA11"/>
</dbReference>
<dbReference type="AlphaFoldDB" id="A0A5J4YKM7"/>
<organism evidence="7 8">
    <name type="scientific">Porphyridium purpureum</name>
    <name type="common">Red alga</name>
    <name type="synonym">Porphyridium cruentum</name>
    <dbReference type="NCBI Taxonomy" id="35688"/>
    <lineage>
        <taxon>Eukaryota</taxon>
        <taxon>Rhodophyta</taxon>
        <taxon>Bangiophyceae</taxon>
        <taxon>Porphyridiales</taxon>
        <taxon>Porphyridiaceae</taxon>
        <taxon>Porphyridium</taxon>
    </lineage>
</organism>
<evidence type="ECO:0000256" key="2">
    <source>
        <dbReference type="ARBA" id="ARBA00022692"/>
    </source>
</evidence>
<comment type="subcellular location">
    <subcellularLocation>
        <location evidence="1">Mitochondrion inner membrane</location>
        <topology evidence="1">Multi-pass membrane protein</topology>
    </subcellularLocation>
</comment>
<evidence type="ECO:0000256" key="6">
    <source>
        <dbReference type="ARBA" id="ARBA00023136"/>
    </source>
</evidence>
<evidence type="ECO:0000256" key="3">
    <source>
        <dbReference type="ARBA" id="ARBA00022792"/>
    </source>
</evidence>
<keyword evidence="8" id="KW-1185">Reference proteome</keyword>
<protein>
    <submittedName>
        <fullName evidence="7">Uncharacterized protein</fullName>
    </submittedName>
</protein>
<gene>
    <name evidence="7" type="ORF">FVE85_9468</name>
</gene>
<evidence type="ECO:0000256" key="5">
    <source>
        <dbReference type="ARBA" id="ARBA00023128"/>
    </source>
</evidence>
<accession>A0A5J4YKM7</accession>
<dbReference type="GO" id="GO:0005743">
    <property type="term" value="C:mitochondrial inner membrane"/>
    <property type="evidence" value="ECO:0007669"/>
    <property type="project" value="UniProtKB-SubCell"/>
</dbReference>
<keyword evidence="5" id="KW-0496">Mitochondrion</keyword>
<evidence type="ECO:0000313" key="8">
    <source>
        <dbReference type="Proteomes" id="UP000324585"/>
    </source>
</evidence>
<comment type="caution">
    <text evidence="7">The sequence shown here is derived from an EMBL/GenBank/DDBJ whole genome shotgun (WGS) entry which is preliminary data.</text>
</comment>
<name>A0A5J4YKM7_PORPP</name>
<dbReference type="GO" id="GO:0045271">
    <property type="term" value="C:respiratory chain complex I"/>
    <property type="evidence" value="ECO:0007669"/>
    <property type="project" value="InterPro"/>
</dbReference>
<dbReference type="Proteomes" id="UP000324585">
    <property type="component" value="Unassembled WGS sequence"/>
</dbReference>
<keyword evidence="6" id="KW-0472">Membrane</keyword>
<dbReference type="PANTHER" id="PTHR21382:SF1">
    <property type="entry name" value="NADH DEHYDROGENASE [UBIQUINONE] 1 ALPHA SUBCOMPLEX SUBUNIT 11"/>
    <property type="match status" value="1"/>
</dbReference>
<reference evidence="8" key="1">
    <citation type="journal article" date="2019" name="Nat. Commun.">
        <title>Expansion of phycobilisome linker gene families in mesophilic red algae.</title>
        <authorList>
            <person name="Lee J."/>
            <person name="Kim D."/>
            <person name="Bhattacharya D."/>
            <person name="Yoon H.S."/>
        </authorList>
    </citation>
    <scope>NUCLEOTIDE SEQUENCE [LARGE SCALE GENOMIC DNA]</scope>
    <source>
        <strain evidence="8">CCMP 1328</strain>
    </source>
</reference>
<dbReference type="PANTHER" id="PTHR21382">
    <property type="entry name" value="NADH-UBIQUINONE OXIDOREDUCTASE SUBUNIT"/>
    <property type="match status" value="1"/>
</dbReference>
<evidence type="ECO:0000313" key="7">
    <source>
        <dbReference type="EMBL" id="KAA8491173.1"/>
    </source>
</evidence>
<dbReference type="GO" id="GO:0006120">
    <property type="term" value="P:mitochondrial electron transport, NADH to ubiquinone"/>
    <property type="evidence" value="ECO:0007669"/>
    <property type="project" value="InterPro"/>
</dbReference>
<dbReference type="EMBL" id="VRMN01000015">
    <property type="protein sequence ID" value="KAA8491173.1"/>
    <property type="molecule type" value="Genomic_DNA"/>
</dbReference>
<keyword evidence="2" id="KW-0812">Transmembrane</keyword>
<evidence type="ECO:0000256" key="4">
    <source>
        <dbReference type="ARBA" id="ARBA00022989"/>
    </source>
</evidence>
<dbReference type="Pfam" id="PF02466">
    <property type="entry name" value="Tim17"/>
    <property type="match status" value="1"/>
</dbReference>